<sequence length="98" mass="11132">MATVGVEVKHAHSALEDNCSAKPTKPGEGLRQYYLQEIHDLLLQLRQKTHNLNRLKALRNDLNSKVRMLREELQLLQEPGSYVGEVVKVMGKSKVLVK</sequence>
<reference evidence="2 3" key="2">
    <citation type="journal article" date="2017" name="Front. Plant Sci.">
        <title>Gene Classification and Mining of Molecular Markers Useful in Red Clover (Trifolium pratense) Breeding.</title>
        <authorList>
            <person name="Istvanek J."/>
            <person name="Dluhosova J."/>
            <person name="Dluhos P."/>
            <person name="Patkova L."/>
            <person name="Nedelnik J."/>
            <person name="Repkova J."/>
        </authorList>
    </citation>
    <scope>NUCLEOTIDE SEQUENCE [LARGE SCALE GENOMIC DNA]</scope>
    <source>
        <strain evidence="3">cv. Tatra</strain>
        <tissue evidence="2">Young leaves</tissue>
    </source>
</reference>
<gene>
    <name evidence="2" type="ORF">L195_g015002</name>
</gene>
<keyword evidence="2" id="KW-0645">Protease</keyword>
<dbReference type="InterPro" id="IPR012340">
    <property type="entry name" value="NA-bd_OB-fold"/>
</dbReference>
<dbReference type="Proteomes" id="UP000236291">
    <property type="component" value="Unassembled WGS sequence"/>
</dbReference>
<feature type="coiled-coil region" evidence="1">
    <location>
        <begin position="45"/>
        <end position="72"/>
    </location>
</feature>
<dbReference type="EMBL" id="ASHM01010077">
    <property type="protein sequence ID" value="PNX91877.1"/>
    <property type="molecule type" value="Genomic_DNA"/>
</dbReference>
<evidence type="ECO:0000313" key="3">
    <source>
        <dbReference type="Proteomes" id="UP000236291"/>
    </source>
</evidence>
<name>A0A2K3MM57_TRIPR</name>
<dbReference type="Gene3D" id="2.40.50.140">
    <property type="entry name" value="Nucleic acid-binding proteins"/>
    <property type="match status" value="1"/>
</dbReference>
<keyword evidence="2" id="KW-0378">Hydrolase</keyword>
<dbReference type="ExpressionAtlas" id="A0A2K3MM57">
    <property type="expression patterns" value="baseline"/>
</dbReference>
<organism evidence="2 3">
    <name type="scientific">Trifolium pratense</name>
    <name type="common">Red clover</name>
    <dbReference type="NCBI Taxonomy" id="57577"/>
    <lineage>
        <taxon>Eukaryota</taxon>
        <taxon>Viridiplantae</taxon>
        <taxon>Streptophyta</taxon>
        <taxon>Embryophyta</taxon>
        <taxon>Tracheophyta</taxon>
        <taxon>Spermatophyta</taxon>
        <taxon>Magnoliopsida</taxon>
        <taxon>eudicotyledons</taxon>
        <taxon>Gunneridae</taxon>
        <taxon>Pentapetalae</taxon>
        <taxon>rosids</taxon>
        <taxon>fabids</taxon>
        <taxon>Fabales</taxon>
        <taxon>Fabaceae</taxon>
        <taxon>Papilionoideae</taxon>
        <taxon>50 kb inversion clade</taxon>
        <taxon>NPAAA clade</taxon>
        <taxon>Hologalegina</taxon>
        <taxon>IRL clade</taxon>
        <taxon>Trifolieae</taxon>
        <taxon>Trifolium</taxon>
    </lineage>
</organism>
<proteinExistence type="predicted"/>
<reference evidence="2 3" key="1">
    <citation type="journal article" date="2014" name="Am. J. Bot.">
        <title>Genome assembly and annotation for red clover (Trifolium pratense; Fabaceae).</title>
        <authorList>
            <person name="Istvanek J."/>
            <person name="Jaros M."/>
            <person name="Krenek A."/>
            <person name="Repkova J."/>
        </authorList>
    </citation>
    <scope>NUCLEOTIDE SEQUENCE [LARGE SCALE GENOMIC DNA]</scope>
    <source>
        <strain evidence="3">cv. Tatra</strain>
        <tissue evidence="2">Young leaves</tissue>
    </source>
</reference>
<protein>
    <submittedName>
        <fullName evidence="2">26S protease regulatory subunit 8 a-like protein</fullName>
    </submittedName>
</protein>
<dbReference type="STRING" id="57577.A0A2K3MM57"/>
<keyword evidence="1" id="KW-0175">Coiled coil</keyword>
<feature type="non-terminal residue" evidence="2">
    <location>
        <position position="98"/>
    </location>
</feature>
<dbReference type="GO" id="GO:0006508">
    <property type="term" value="P:proteolysis"/>
    <property type="evidence" value="ECO:0007669"/>
    <property type="project" value="UniProtKB-KW"/>
</dbReference>
<evidence type="ECO:0000256" key="1">
    <source>
        <dbReference type="SAM" id="Coils"/>
    </source>
</evidence>
<dbReference type="GO" id="GO:0008233">
    <property type="term" value="F:peptidase activity"/>
    <property type="evidence" value="ECO:0007669"/>
    <property type="project" value="UniProtKB-KW"/>
</dbReference>
<comment type="caution">
    <text evidence="2">The sequence shown here is derived from an EMBL/GenBank/DDBJ whole genome shotgun (WGS) entry which is preliminary data.</text>
</comment>
<accession>A0A2K3MM57</accession>
<dbReference type="AlphaFoldDB" id="A0A2K3MM57"/>
<evidence type="ECO:0000313" key="2">
    <source>
        <dbReference type="EMBL" id="PNX91877.1"/>
    </source>
</evidence>